<dbReference type="EMBL" id="FQZK01000012">
    <property type="protein sequence ID" value="SHJ99219.1"/>
    <property type="molecule type" value="Genomic_DNA"/>
</dbReference>
<dbReference type="InterPro" id="IPR009057">
    <property type="entry name" value="Homeodomain-like_sf"/>
</dbReference>
<dbReference type="AlphaFoldDB" id="A0A1M6NU20"/>
<reference evidence="4 5" key="1">
    <citation type="submission" date="2016-11" db="EMBL/GenBank/DDBJ databases">
        <authorList>
            <person name="Jaros S."/>
            <person name="Januszkiewicz K."/>
            <person name="Wedrychowicz H."/>
        </authorList>
    </citation>
    <scope>NUCLEOTIDE SEQUENCE [LARGE SCALE GENOMIC DNA]</scope>
    <source>
        <strain evidence="4 5">CGMCC 4.5723</strain>
    </source>
</reference>
<dbReference type="GO" id="GO:0003700">
    <property type="term" value="F:DNA-binding transcription factor activity"/>
    <property type="evidence" value="ECO:0007669"/>
    <property type="project" value="TreeGrafter"/>
</dbReference>
<dbReference type="Proteomes" id="UP000184452">
    <property type="component" value="Unassembled WGS sequence"/>
</dbReference>
<dbReference type="STRING" id="758803.SAMN05421803_112105"/>
<gene>
    <name evidence="4" type="ORF">SAMN05421803_112105</name>
</gene>
<dbReference type="SUPFAM" id="SSF46689">
    <property type="entry name" value="Homeodomain-like"/>
    <property type="match status" value="1"/>
</dbReference>
<accession>A0A1M6NU20</accession>
<dbReference type="OrthoDB" id="3235020at2"/>
<dbReference type="PANTHER" id="PTHR30055">
    <property type="entry name" value="HTH-TYPE TRANSCRIPTIONAL REGULATOR RUTR"/>
    <property type="match status" value="1"/>
</dbReference>
<dbReference type="GO" id="GO:0000976">
    <property type="term" value="F:transcription cis-regulatory region binding"/>
    <property type="evidence" value="ECO:0007669"/>
    <property type="project" value="TreeGrafter"/>
</dbReference>
<evidence type="ECO:0000313" key="4">
    <source>
        <dbReference type="EMBL" id="SHJ99219.1"/>
    </source>
</evidence>
<protein>
    <submittedName>
        <fullName evidence="4">DNA-binding transcriptional regulator, AcrR family</fullName>
    </submittedName>
</protein>
<dbReference type="PANTHER" id="PTHR30055:SF226">
    <property type="entry name" value="HTH-TYPE TRANSCRIPTIONAL REGULATOR PKSA"/>
    <property type="match status" value="1"/>
</dbReference>
<name>A0A1M6NU20_9ACTN</name>
<dbReference type="Gene3D" id="1.10.10.60">
    <property type="entry name" value="Homeodomain-like"/>
    <property type="match status" value="1"/>
</dbReference>
<evidence type="ECO:0000256" key="1">
    <source>
        <dbReference type="ARBA" id="ARBA00023125"/>
    </source>
</evidence>
<dbReference type="Gene3D" id="1.10.357.10">
    <property type="entry name" value="Tetracycline Repressor, domain 2"/>
    <property type="match status" value="1"/>
</dbReference>
<keyword evidence="5" id="KW-1185">Reference proteome</keyword>
<evidence type="ECO:0000259" key="3">
    <source>
        <dbReference type="PROSITE" id="PS50977"/>
    </source>
</evidence>
<proteinExistence type="predicted"/>
<evidence type="ECO:0000313" key="5">
    <source>
        <dbReference type="Proteomes" id="UP000184452"/>
    </source>
</evidence>
<dbReference type="PROSITE" id="PS50977">
    <property type="entry name" value="HTH_TETR_2"/>
    <property type="match status" value="1"/>
</dbReference>
<sequence length="244" mass="26572">MVRERPGTGGATARVPTRDVVLAAVRLFTDHGFEATTMDDVAAAGGVSRRSLFRRFGTKEDILFAEHDELFAEVSRHLETAPGTPLDAVFSAARLVLDGYLRDPEVTVPRYRLVRVHPRLRDREVAMTARYQSAFSRYLAARGGGGAPEERSLAAGAAAAALIAAHNHVLRGWLRDPGQEPARVWERYDAAMAFVRRAVGPMLHADGEAPARERVVVAVYPADLGRDELVRRLAAAVDEAGPRG</sequence>
<dbReference type="PROSITE" id="PS01081">
    <property type="entry name" value="HTH_TETR_1"/>
    <property type="match status" value="1"/>
</dbReference>
<feature type="domain" description="HTH tetR-type" evidence="3">
    <location>
        <begin position="14"/>
        <end position="74"/>
    </location>
</feature>
<dbReference type="RefSeq" id="WP_073380788.1">
    <property type="nucleotide sequence ID" value="NZ_FQZK01000012.1"/>
</dbReference>
<dbReference type="InterPro" id="IPR050109">
    <property type="entry name" value="HTH-type_TetR-like_transc_reg"/>
</dbReference>
<dbReference type="PRINTS" id="PR00455">
    <property type="entry name" value="HTHTETR"/>
</dbReference>
<feature type="DNA-binding region" description="H-T-H motif" evidence="2">
    <location>
        <begin position="37"/>
        <end position="56"/>
    </location>
</feature>
<keyword evidence="1 2" id="KW-0238">DNA-binding</keyword>
<dbReference type="InterPro" id="IPR023772">
    <property type="entry name" value="DNA-bd_HTH_TetR-type_CS"/>
</dbReference>
<dbReference type="Pfam" id="PF00440">
    <property type="entry name" value="TetR_N"/>
    <property type="match status" value="1"/>
</dbReference>
<organism evidence="4 5">
    <name type="scientific">Nocardiopsis flavescens</name>
    <dbReference type="NCBI Taxonomy" id="758803"/>
    <lineage>
        <taxon>Bacteria</taxon>
        <taxon>Bacillati</taxon>
        <taxon>Actinomycetota</taxon>
        <taxon>Actinomycetes</taxon>
        <taxon>Streptosporangiales</taxon>
        <taxon>Nocardiopsidaceae</taxon>
        <taxon>Nocardiopsis</taxon>
    </lineage>
</organism>
<evidence type="ECO:0000256" key="2">
    <source>
        <dbReference type="PROSITE-ProRule" id="PRU00335"/>
    </source>
</evidence>
<dbReference type="InterPro" id="IPR001647">
    <property type="entry name" value="HTH_TetR"/>
</dbReference>